<evidence type="ECO:0000313" key="6">
    <source>
        <dbReference type="EMBL" id="CAG9986616.1"/>
    </source>
</evidence>
<evidence type="ECO:0000256" key="1">
    <source>
        <dbReference type="ARBA" id="ARBA00013201"/>
    </source>
</evidence>
<evidence type="ECO:0000256" key="4">
    <source>
        <dbReference type="ARBA" id="ARBA00023098"/>
    </source>
</evidence>
<keyword evidence="4" id="KW-0443">Lipid metabolism</keyword>
<evidence type="ECO:0000256" key="3">
    <source>
        <dbReference type="ARBA" id="ARBA00022963"/>
    </source>
</evidence>
<dbReference type="SUPFAM" id="SSF53474">
    <property type="entry name" value="alpha/beta-Hydrolases"/>
    <property type="match status" value="1"/>
</dbReference>
<keyword evidence="2" id="KW-0378">Hydrolase</keyword>
<dbReference type="Gene3D" id="3.40.50.1820">
    <property type="entry name" value="alpha/beta hydrolase"/>
    <property type="match status" value="1"/>
</dbReference>
<dbReference type="GO" id="GO:0016042">
    <property type="term" value="P:lipid catabolic process"/>
    <property type="evidence" value="ECO:0007669"/>
    <property type="project" value="UniProtKB-KW"/>
</dbReference>
<name>A0A9N9UF88_9HYPO</name>
<gene>
    <name evidence="6" type="ORF">CBYS24578_00007812</name>
</gene>
<dbReference type="PANTHER" id="PTHR10272">
    <property type="entry name" value="PLATELET-ACTIVATING FACTOR ACETYLHYDROLASE"/>
    <property type="match status" value="1"/>
</dbReference>
<sequence>MTRLIAPFLSLFLSLVVAEPDPAFSFGARLLDPISTGIETANTTGSQHVGIRRESFAFEDRQLNVSWWYPATSEDNAVPFTNAGGLVGEAVLDAPLDSSNGPYPLIIFSPGVASWDDSYYFFLQNLASHGYVVVSIKHLDATKAEAKANPLALAQAKKYQEEQNGSYAVWLTYSWWFRTTHEGLKYRPQEIGFVIDKAIQAASDKLSPFHGNIDAENIGMAGHSLGGFYTLLVGAGMAVNCDYPMTLKEQNLLNPILTEVNFCAWPESRNFSSPTDLHDSRIKAAISLAPPVFIKPSEITRGANSIKTPLMILTGNDPYFESTLKPQRQLYDGAAGPKYKVEINATNHMLIADTYQYNDELTANVPAYLKSNFSAKADVYMTYSSAFFDMYLKKDDSKKEVLQSSSSPLVAALDYSE</sequence>
<reference evidence="6" key="1">
    <citation type="submission" date="2021-10" db="EMBL/GenBank/DDBJ databases">
        <authorList>
            <person name="Piombo E."/>
        </authorList>
    </citation>
    <scope>NUCLEOTIDE SEQUENCE</scope>
</reference>
<dbReference type="Pfam" id="PF03403">
    <property type="entry name" value="PAF-AH_p_II"/>
    <property type="match status" value="1"/>
</dbReference>
<dbReference type="PANTHER" id="PTHR10272:SF0">
    <property type="entry name" value="PLATELET-ACTIVATING FACTOR ACETYLHYDROLASE"/>
    <property type="match status" value="1"/>
</dbReference>
<keyword evidence="3" id="KW-0442">Lipid degradation</keyword>
<organism evidence="6 7">
    <name type="scientific">Clonostachys byssicola</name>
    <dbReference type="NCBI Taxonomy" id="160290"/>
    <lineage>
        <taxon>Eukaryota</taxon>
        <taxon>Fungi</taxon>
        <taxon>Dikarya</taxon>
        <taxon>Ascomycota</taxon>
        <taxon>Pezizomycotina</taxon>
        <taxon>Sordariomycetes</taxon>
        <taxon>Hypocreomycetidae</taxon>
        <taxon>Hypocreales</taxon>
        <taxon>Bionectriaceae</taxon>
        <taxon>Clonostachys</taxon>
    </lineage>
</organism>
<feature type="chain" id="PRO_5040188989" description="1-alkyl-2-acetylglycerophosphocholine esterase" evidence="5">
    <location>
        <begin position="19"/>
        <end position="417"/>
    </location>
</feature>
<accession>A0A9N9UF88</accession>
<dbReference type="AlphaFoldDB" id="A0A9N9UF88"/>
<dbReference type="EMBL" id="CABFNO020001405">
    <property type="protein sequence ID" value="CAG9986616.1"/>
    <property type="molecule type" value="Genomic_DNA"/>
</dbReference>
<feature type="signal peptide" evidence="5">
    <location>
        <begin position="1"/>
        <end position="18"/>
    </location>
</feature>
<dbReference type="EC" id="3.1.1.47" evidence="1"/>
<evidence type="ECO:0000256" key="2">
    <source>
        <dbReference type="ARBA" id="ARBA00022801"/>
    </source>
</evidence>
<evidence type="ECO:0000256" key="5">
    <source>
        <dbReference type="SAM" id="SignalP"/>
    </source>
</evidence>
<dbReference type="InterPro" id="IPR029058">
    <property type="entry name" value="AB_hydrolase_fold"/>
</dbReference>
<keyword evidence="7" id="KW-1185">Reference proteome</keyword>
<keyword evidence="5" id="KW-0732">Signal</keyword>
<dbReference type="GO" id="GO:0003847">
    <property type="term" value="F:1-alkyl-2-acetylglycerophosphocholine esterase activity"/>
    <property type="evidence" value="ECO:0007669"/>
    <property type="project" value="UniProtKB-EC"/>
</dbReference>
<protein>
    <recommendedName>
        <fullName evidence="1">1-alkyl-2-acetylglycerophosphocholine esterase</fullName>
        <ecNumber evidence="1">3.1.1.47</ecNumber>
    </recommendedName>
</protein>
<proteinExistence type="predicted"/>
<dbReference type="Proteomes" id="UP000754883">
    <property type="component" value="Unassembled WGS sequence"/>
</dbReference>
<comment type="caution">
    <text evidence="6">The sequence shown here is derived from an EMBL/GenBank/DDBJ whole genome shotgun (WGS) entry which is preliminary data.</text>
</comment>
<evidence type="ECO:0000313" key="7">
    <source>
        <dbReference type="Proteomes" id="UP000754883"/>
    </source>
</evidence>
<dbReference type="OrthoDB" id="2363873at2759"/>